<keyword evidence="4" id="KW-1185">Reference proteome</keyword>
<evidence type="ECO:0000256" key="1">
    <source>
        <dbReference type="PROSITE-ProRule" id="PRU00409"/>
    </source>
</evidence>
<name>A0A3N5BG34_9BACL</name>
<dbReference type="GO" id="GO:0046872">
    <property type="term" value="F:metal ion binding"/>
    <property type="evidence" value="ECO:0007669"/>
    <property type="project" value="InterPro"/>
</dbReference>
<organism evidence="3 4">
    <name type="scientific">Abyssicoccus albus</name>
    <dbReference type="NCBI Taxonomy" id="1817405"/>
    <lineage>
        <taxon>Bacteria</taxon>
        <taxon>Bacillati</taxon>
        <taxon>Bacillota</taxon>
        <taxon>Bacilli</taxon>
        <taxon>Bacillales</taxon>
        <taxon>Abyssicoccaceae</taxon>
    </lineage>
</organism>
<evidence type="ECO:0000313" key="3">
    <source>
        <dbReference type="EMBL" id="RPF56694.1"/>
    </source>
</evidence>
<proteinExistence type="predicted"/>
<dbReference type="OrthoDB" id="7839480at2"/>
<dbReference type="PROSITE" id="PS50975">
    <property type="entry name" value="ATP_GRASP"/>
    <property type="match status" value="1"/>
</dbReference>
<evidence type="ECO:0000313" key="4">
    <source>
        <dbReference type="Proteomes" id="UP000277108"/>
    </source>
</evidence>
<dbReference type="InterPro" id="IPR053269">
    <property type="entry name" value="Asp-Met_ligase"/>
</dbReference>
<comment type="caution">
    <text evidence="3">The sequence shown here is derived from an EMBL/GenBank/DDBJ whole genome shotgun (WGS) entry which is preliminary data.</text>
</comment>
<dbReference type="SUPFAM" id="SSF56059">
    <property type="entry name" value="Glutathione synthetase ATP-binding domain-like"/>
    <property type="match status" value="1"/>
</dbReference>
<keyword evidence="1" id="KW-0067">ATP-binding</keyword>
<gene>
    <name evidence="3" type="ORF">EDD62_1350</name>
</gene>
<dbReference type="AlphaFoldDB" id="A0A3N5BG34"/>
<dbReference type="RefSeq" id="WP_123808021.1">
    <property type="nucleotide sequence ID" value="NZ_RKRK01000003.1"/>
</dbReference>
<accession>A0A3N5BG34</accession>
<dbReference type="Proteomes" id="UP000277108">
    <property type="component" value="Unassembled WGS sequence"/>
</dbReference>
<dbReference type="InterPro" id="IPR003806">
    <property type="entry name" value="ATP-grasp_PylC-type"/>
</dbReference>
<dbReference type="Pfam" id="PF02655">
    <property type="entry name" value="ATP-grasp_3"/>
    <property type="match status" value="1"/>
</dbReference>
<sequence length="402" mass="46279">MNLTNKLTVTMKDAYPVTTIYSSRPSYEDSPWLAAEEHQLNFLSARELHIAELPVIVHEASITDKLATLYQLVDRTVPSNVHTFTDRQSYESLLTQLTHDGQNTIQFQYIHDDSILDPSHYTIDKQIFIDLNNKSKIHQFVDPKHLPKRLIIPHHTLEETLKTWNYPFVIKPGDERPTAGGYGVMICYNDEDLYDAKQRIEACSTESDLLIIEQFITPVENYCIQFATTDDGQITYLGAAKQIIDDHGFYKGNESIETIDQDIIDIGYDIMKKGVEYGFFGIAGFDVLVDESNNAYVIDLNFRVNGSTALLLLKEQLNSNYQKFINYFSPGNNEQFYQLIKRYVEAGHLFPLSYYDGDWYKGEYVQSRFGAIWTGESKAFIKHIEAQFKDELNNIKEASNFD</sequence>
<dbReference type="EMBL" id="RKRK01000003">
    <property type="protein sequence ID" value="RPF56694.1"/>
    <property type="molecule type" value="Genomic_DNA"/>
</dbReference>
<reference evidence="3 4" key="1">
    <citation type="submission" date="2018-11" db="EMBL/GenBank/DDBJ databases">
        <title>Genomic Encyclopedia of Type Strains, Phase IV (KMG-IV): sequencing the most valuable type-strain genomes for metagenomic binning, comparative biology and taxonomic classification.</title>
        <authorList>
            <person name="Goeker M."/>
        </authorList>
    </citation>
    <scope>NUCLEOTIDE SEQUENCE [LARGE SCALE GENOMIC DNA]</scope>
    <source>
        <strain evidence="3 4">DSM 29158</strain>
    </source>
</reference>
<protein>
    <submittedName>
        <fullName evidence="3">ATP-grasp domain-containing protein</fullName>
    </submittedName>
</protein>
<keyword evidence="1" id="KW-0547">Nucleotide-binding</keyword>
<feature type="domain" description="ATP-grasp" evidence="2">
    <location>
        <begin position="138"/>
        <end position="330"/>
    </location>
</feature>
<dbReference type="PANTHER" id="PTHR37018">
    <property type="entry name" value="CULTURE SPECIFIC PROTEIN, PUTATIVE (AFU_ORTHOLOGUE AFUA_2G00130)-RELATED"/>
    <property type="match status" value="1"/>
</dbReference>
<evidence type="ECO:0000259" key="2">
    <source>
        <dbReference type="PROSITE" id="PS50975"/>
    </source>
</evidence>
<dbReference type="PANTHER" id="PTHR37018:SF1">
    <property type="entry name" value="CULTURE SPECIFIC PROTEIN, PUTATIVE (AFU_ORTHOLOGUE AFUA_2G00130)-RELATED"/>
    <property type="match status" value="1"/>
</dbReference>
<dbReference type="Gene3D" id="3.30.470.20">
    <property type="entry name" value="ATP-grasp fold, B domain"/>
    <property type="match status" value="1"/>
</dbReference>
<dbReference type="GO" id="GO:0005524">
    <property type="term" value="F:ATP binding"/>
    <property type="evidence" value="ECO:0007669"/>
    <property type="project" value="UniProtKB-UniRule"/>
</dbReference>
<dbReference type="InterPro" id="IPR011761">
    <property type="entry name" value="ATP-grasp"/>
</dbReference>